<dbReference type="Gene3D" id="3.40.47.10">
    <property type="match status" value="1"/>
</dbReference>
<keyword evidence="10" id="KW-1185">Reference proteome</keyword>
<evidence type="ECO:0000256" key="4">
    <source>
        <dbReference type="ARBA" id="ARBA00012975"/>
    </source>
</evidence>
<evidence type="ECO:0000256" key="3">
    <source>
        <dbReference type="ARBA" id="ARBA00005531"/>
    </source>
</evidence>
<keyword evidence="5" id="KW-0808">Transferase</keyword>
<dbReference type="SMR" id="A0A1U8HPE1"/>
<dbReference type="SUPFAM" id="SSF53901">
    <property type="entry name" value="Thiolase-like"/>
    <property type="match status" value="1"/>
</dbReference>
<comment type="caution">
    <text evidence="9">The sequence shown here is derived from an EMBL/GenBank/DDBJ whole genome shotgun (WGS) entry which is preliminary data.</text>
</comment>
<dbReference type="EC" id="2.3.1.74" evidence="4"/>
<evidence type="ECO:0000256" key="6">
    <source>
        <dbReference type="ARBA" id="ARBA00023241"/>
    </source>
</evidence>
<dbReference type="InterPro" id="IPR011141">
    <property type="entry name" value="Polyketide_synthase_type-III"/>
</dbReference>
<evidence type="ECO:0000256" key="2">
    <source>
        <dbReference type="ARBA" id="ARBA00004966"/>
    </source>
</evidence>
<dbReference type="AlphaFoldDB" id="A0A1U8HPE1"/>
<feature type="domain" description="Chalcone/stilbene synthase N-terminal" evidence="8">
    <location>
        <begin position="5"/>
        <end position="228"/>
    </location>
</feature>
<dbReference type="PANTHER" id="PTHR11877:SF94">
    <property type="entry name" value="CHALCONE SYNTHASE 2"/>
    <property type="match status" value="1"/>
</dbReference>
<keyword evidence="6" id="KW-0284">Flavonoid biosynthesis</keyword>
<dbReference type="PROSITE" id="PS00441">
    <property type="entry name" value="CHALCONE_SYNTH"/>
    <property type="match status" value="1"/>
</dbReference>
<evidence type="ECO:0000256" key="5">
    <source>
        <dbReference type="ARBA" id="ARBA00022679"/>
    </source>
</evidence>
<dbReference type="PANTHER" id="PTHR11877">
    <property type="entry name" value="HYDROXYMETHYLGLUTARYL-COA SYNTHASE"/>
    <property type="match status" value="1"/>
</dbReference>
<dbReference type="CDD" id="cd00831">
    <property type="entry name" value="CHS_like"/>
    <property type="match status" value="1"/>
</dbReference>
<dbReference type="Gramene" id="PHT64082">
    <property type="protein sequence ID" value="PHT64082"/>
    <property type="gene ID" value="T459_32183"/>
</dbReference>
<protein>
    <recommendedName>
        <fullName evidence="4">chalcone synthase</fullName>
        <ecNumber evidence="4">2.3.1.74</ecNumber>
    </recommendedName>
</protein>
<dbReference type="FunFam" id="3.40.47.10:FF:000025">
    <property type="entry name" value="Chalcone synthase 2"/>
    <property type="match status" value="1"/>
</dbReference>
<dbReference type="Pfam" id="PF00195">
    <property type="entry name" value="Chal_sti_synt_N"/>
    <property type="match status" value="1"/>
</dbReference>
<dbReference type="Proteomes" id="UP000222542">
    <property type="component" value="Unassembled WGS sequence"/>
</dbReference>
<dbReference type="InterPro" id="IPR001099">
    <property type="entry name" value="Chalcone/stilbene_synt_N"/>
</dbReference>
<dbReference type="EMBL" id="AYRZ02000020">
    <property type="protein sequence ID" value="PHT64082.1"/>
    <property type="molecule type" value="Genomic_DNA"/>
</dbReference>
<reference evidence="9 10" key="1">
    <citation type="journal article" date="2014" name="Nat. Genet.">
        <title>Genome sequence of the hot pepper provides insights into the evolution of pungency in Capsicum species.</title>
        <authorList>
            <person name="Kim S."/>
            <person name="Park M."/>
            <person name="Yeom S.I."/>
            <person name="Kim Y.M."/>
            <person name="Lee J.M."/>
            <person name="Lee H.A."/>
            <person name="Seo E."/>
            <person name="Choi J."/>
            <person name="Cheong K."/>
            <person name="Kim K.T."/>
            <person name="Jung K."/>
            <person name="Lee G.W."/>
            <person name="Oh S.K."/>
            <person name="Bae C."/>
            <person name="Kim S.B."/>
            <person name="Lee H.Y."/>
            <person name="Kim S.Y."/>
            <person name="Kim M.S."/>
            <person name="Kang B.C."/>
            <person name="Jo Y.D."/>
            <person name="Yang H.B."/>
            <person name="Jeong H.J."/>
            <person name="Kang W.H."/>
            <person name="Kwon J.K."/>
            <person name="Shin C."/>
            <person name="Lim J.Y."/>
            <person name="Park J.H."/>
            <person name="Huh J.H."/>
            <person name="Kim J.S."/>
            <person name="Kim B.D."/>
            <person name="Cohen O."/>
            <person name="Paran I."/>
            <person name="Suh M.C."/>
            <person name="Lee S.B."/>
            <person name="Kim Y.K."/>
            <person name="Shin Y."/>
            <person name="Noh S.J."/>
            <person name="Park J."/>
            <person name="Seo Y.S."/>
            <person name="Kwon S.Y."/>
            <person name="Kim H.A."/>
            <person name="Park J.M."/>
            <person name="Kim H.J."/>
            <person name="Choi S.B."/>
            <person name="Bosland P.W."/>
            <person name="Reeves G."/>
            <person name="Jo S.H."/>
            <person name="Lee B.W."/>
            <person name="Cho H.T."/>
            <person name="Choi H.S."/>
            <person name="Lee M.S."/>
            <person name="Yu Y."/>
            <person name="Do Choi Y."/>
            <person name="Park B.S."/>
            <person name="van Deynze A."/>
            <person name="Ashrafi H."/>
            <person name="Hill T."/>
            <person name="Kim W.T."/>
            <person name="Pai H.S."/>
            <person name="Ahn H.K."/>
            <person name="Yeam I."/>
            <person name="Giovannoni J.J."/>
            <person name="Rose J.K."/>
            <person name="Sorensen I."/>
            <person name="Lee S.J."/>
            <person name="Kim R.W."/>
            <person name="Choi I.Y."/>
            <person name="Choi B.S."/>
            <person name="Lim J.S."/>
            <person name="Lee Y.H."/>
            <person name="Choi D."/>
        </authorList>
    </citation>
    <scope>NUCLEOTIDE SEQUENCE [LARGE SCALE GENOMIC DNA]</scope>
    <source>
        <strain evidence="10">cv. CM334</strain>
    </source>
</reference>
<name>A0A1U8HPE1_CAPAN</name>
<dbReference type="UniPathway" id="UPA00154"/>
<evidence type="ECO:0000256" key="7">
    <source>
        <dbReference type="ARBA" id="ARBA00023315"/>
    </source>
</evidence>
<dbReference type="STRING" id="4072.A0A1U8HPE1"/>
<dbReference type="OrthoDB" id="1500228at2759"/>
<reference evidence="9 10" key="2">
    <citation type="journal article" date="2017" name="Genome Biol.">
        <title>New reference genome sequences of hot pepper reveal the massive evolution of plant disease-resistance genes by retroduplication.</title>
        <authorList>
            <person name="Kim S."/>
            <person name="Park J."/>
            <person name="Yeom S.I."/>
            <person name="Kim Y.M."/>
            <person name="Seo E."/>
            <person name="Kim K.T."/>
            <person name="Kim M.S."/>
            <person name="Lee J.M."/>
            <person name="Cheong K."/>
            <person name="Shin H.S."/>
            <person name="Kim S.B."/>
            <person name="Han K."/>
            <person name="Lee J."/>
            <person name="Park M."/>
            <person name="Lee H.A."/>
            <person name="Lee H.Y."/>
            <person name="Lee Y."/>
            <person name="Oh S."/>
            <person name="Lee J.H."/>
            <person name="Choi E."/>
            <person name="Choi E."/>
            <person name="Lee S.E."/>
            <person name="Jeon J."/>
            <person name="Kim H."/>
            <person name="Choi G."/>
            <person name="Song H."/>
            <person name="Lee J."/>
            <person name="Lee S.C."/>
            <person name="Kwon J.K."/>
            <person name="Lee H.Y."/>
            <person name="Koo N."/>
            <person name="Hong Y."/>
            <person name="Kim R.W."/>
            <person name="Kang W.H."/>
            <person name="Huh J.H."/>
            <person name="Kang B.C."/>
            <person name="Yang T.J."/>
            <person name="Lee Y.H."/>
            <person name="Bennetzen J.L."/>
            <person name="Choi D."/>
        </authorList>
    </citation>
    <scope>NUCLEOTIDE SEQUENCE [LARGE SCALE GENOMIC DNA]</scope>
    <source>
        <strain evidence="10">cv. CM334</strain>
    </source>
</reference>
<sequence>MVTVEEVRRAERAMGPATILAIGTATPLNCVNQSTYPDYFFRVTKSEHKTELKEKFKRMCDASMIKKRYLHLTEEILKENPSICEHMEPSFDTRQNIVIVEIPKLGQEASQKAINEWGQSKFKITHLIFCTTSGVDMPGADYQLTKLLELSPSIKRFMLYQQGCYGGGAALRLAKDLAENNKDARVLVVCAEIAVQTFHGPSDTELEGLVGQVLFADGAAAVIIGSDPILEVERSLFELVYATQTLLPNTGYAVYGTTLLLEKLG</sequence>
<evidence type="ECO:0000259" key="8">
    <source>
        <dbReference type="Pfam" id="PF00195"/>
    </source>
</evidence>
<gene>
    <name evidence="9" type="ORF">T459_32183</name>
</gene>
<evidence type="ECO:0000313" key="9">
    <source>
        <dbReference type="EMBL" id="PHT64082.1"/>
    </source>
</evidence>
<accession>A0A1U8HPE1</accession>
<dbReference type="GO" id="GO:0016210">
    <property type="term" value="F:naringenin-chalcone synthase activity"/>
    <property type="evidence" value="ECO:0007669"/>
    <property type="project" value="UniProtKB-EC"/>
</dbReference>
<evidence type="ECO:0000313" key="10">
    <source>
        <dbReference type="Proteomes" id="UP000222542"/>
    </source>
</evidence>
<dbReference type="KEGG" id="cann:107880044"/>
<dbReference type="OMA" id="SICEHME"/>
<comment type="function">
    <text evidence="1">The primary product of this enzyme is 4,2',4',6'-tetrahydroxychalcone (also termed naringenin-chalcone or chalcone) which can under specific conditions spontaneously isomerize into naringenin.</text>
</comment>
<comment type="similarity">
    <text evidence="3">Belongs to the thiolase-like superfamily. Chalcone/stilbene synthases family.</text>
</comment>
<keyword evidence="7" id="KW-0012">Acyltransferase</keyword>
<dbReference type="InterPro" id="IPR018088">
    <property type="entry name" value="Chalcone/stilbene_synthase_AS"/>
</dbReference>
<comment type="pathway">
    <text evidence="2">Secondary metabolite biosynthesis; flavonoid biosynthesis.</text>
</comment>
<dbReference type="GO" id="GO:0009813">
    <property type="term" value="P:flavonoid biosynthetic process"/>
    <property type="evidence" value="ECO:0007669"/>
    <property type="project" value="UniProtKB-UniPathway"/>
</dbReference>
<organism evidence="9 10">
    <name type="scientific">Capsicum annuum</name>
    <name type="common">Capsicum pepper</name>
    <dbReference type="NCBI Taxonomy" id="4072"/>
    <lineage>
        <taxon>Eukaryota</taxon>
        <taxon>Viridiplantae</taxon>
        <taxon>Streptophyta</taxon>
        <taxon>Embryophyta</taxon>
        <taxon>Tracheophyta</taxon>
        <taxon>Spermatophyta</taxon>
        <taxon>Magnoliopsida</taxon>
        <taxon>eudicotyledons</taxon>
        <taxon>Gunneridae</taxon>
        <taxon>Pentapetalae</taxon>
        <taxon>asterids</taxon>
        <taxon>lamiids</taxon>
        <taxon>Solanales</taxon>
        <taxon>Solanaceae</taxon>
        <taxon>Solanoideae</taxon>
        <taxon>Capsiceae</taxon>
        <taxon>Capsicum</taxon>
    </lineage>
</organism>
<proteinExistence type="inferred from homology"/>
<dbReference type="InterPro" id="IPR016039">
    <property type="entry name" value="Thiolase-like"/>
</dbReference>
<evidence type="ECO:0000256" key="1">
    <source>
        <dbReference type="ARBA" id="ARBA00002969"/>
    </source>
</evidence>